<dbReference type="RefSeq" id="WP_216800930.1">
    <property type="nucleotide sequence ID" value="NZ_CP076723.1"/>
</dbReference>
<sequence>MKRTWRRLILAGLVAVLVLFLGFVPSDRLAMPVKGASSADWNPKSFWCSPWGKSGVHRGIDIFAQEGTPVMAASPGIVVYAGYDTIGGNVVSILGPKWRIHYYAHLKEIAVKNGDFLHRGVEVGTVGCTGNAAGKPPHLHYAIVTQIPHVRQWRGGKYGFDRMFYLDPGAELTKHAMGGDTSKWKD</sequence>
<evidence type="ECO:0000259" key="1">
    <source>
        <dbReference type="Pfam" id="PF01551"/>
    </source>
</evidence>
<gene>
    <name evidence="2" type="ORF">KP004_03175</name>
</gene>
<dbReference type="InterPro" id="IPR016047">
    <property type="entry name" value="M23ase_b-sheet_dom"/>
</dbReference>
<dbReference type="CDD" id="cd12797">
    <property type="entry name" value="M23_peptidase"/>
    <property type="match status" value="1"/>
</dbReference>
<dbReference type="Pfam" id="PF01551">
    <property type="entry name" value="Peptidase_M23"/>
    <property type="match status" value="1"/>
</dbReference>
<proteinExistence type="predicted"/>
<evidence type="ECO:0000313" key="3">
    <source>
        <dbReference type="Proteomes" id="UP000683557"/>
    </source>
</evidence>
<name>A0ABX8JBZ6_9BACT</name>
<keyword evidence="3" id="KW-1185">Reference proteome</keyword>
<dbReference type="PANTHER" id="PTHR21666:SF268">
    <property type="entry name" value="PEPTIDASE M23 DOMAIN-CONTAINING PROTEIN"/>
    <property type="match status" value="1"/>
</dbReference>
<dbReference type="Proteomes" id="UP000683557">
    <property type="component" value="Chromosome"/>
</dbReference>
<reference evidence="2 3" key="1">
    <citation type="submission" date="2021-06" db="EMBL/GenBank/DDBJ databases">
        <title>Gemonas diversity in paddy soil.</title>
        <authorList>
            <person name="Liu G."/>
        </authorList>
    </citation>
    <scope>NUCLEOTIDE SEQUENCE [LARGE SCALE GENOMIC DNA]</scope>
    <source>
        <strain evidence="2 3">RG10</strain>
    </source>
</reference>
<feature type="domain" description="M23ase beta-sheet core" evidence="1">
    <location>
        <begin position="56"/>
        <end position="145"/>
    </location>
</feature>
<accession>A0ABX8JBZ6</accession>
<dbReference type="InterPro" id="IPR050570">
    <property type="entry name" value="Cell_wall_metabolism_enzyme"/>
</dbReference>
<protein>
    <submittedName>
        <fullName evidence="2">M23 family metallopeptidase</fullName>
    </submittedName>
</protein>
<dbReference type="PANTHER" id="PTHR21666">
    <property type="entry name" value="PEPTIDASE-RELATED"/>
    <property type="match status" value="1"/>
</dbReference>
<organism evidence="2 3">
    <name type="scientific">Geomonas oryzisoli</name>
    <dbReference type="NCBI Taxonomy" id="2847992"/>
    <lineage>
        <taxon>Bacteria</taxon>
        <taxon>Pseudomonadati</taxon>
        <taxon>Thermodesulfobacteriota</taxon>
        <taxon>Desulfuromonadia</taxon>
        <taxon>Geobacterales</taxon>
        <taxon>Geobacteraceae</taxon>
        <taxon>Geomonas</taxon>
    </lineage>
</organism>
<evidence type="ECO:0000313" key="2">
    <source>
        <dbReference type="EMBL" id="QWV94209.1"/>
    </source>
</evidence>
<dbReference type="EMBL" id="CP076723">
    <property type="protein sequence ID" value="QWV94209.1"/>
    <property type="molecule type" value="Genomic_DNA"/>
</dbReference>